<dbReference type="EMBL" id="JASBWS010000195">
    <property type="protein sequence ID" value="KAJ9091671.1"/>
    <property type="molecule type" value="Genomic_DNA"/>
</dbReference>
<sequence length="229" mass="24192">MPKVPTGQSPQANPSQYAAVDSSRMGLSLIGQRANAEKHDGNPKPVPRARRRGPGRSRNLTPPEALSDFGETAQSLISTSRGERASSLSTHYQGTLGANNLLDLIALLLSTADSADAEQIQGYVSVDATMDQTTNRSAADDDFGFNSEFLPADGVIDTKILLDLSIFHGDQTGTNGASDNPPGALSVTDPHGEVTTSEQYYGRNIPWILPATSAGMREGKMGTGVPPRL</sequence>
<protein>
    <submittedName>
        <fullName evidence="1">Uncharacterized protein</fullName>
    </submittedName>
</protein>
<name>A0ACC2UY60_9TREE</name>
<proteinExistence type="predicted"/>
<gene>
    <name evidence="1" type="ORF">QFC20_007582</name>
</gene>
<comment type="caution">
    <text evidence="1">The sequence shown here is derived from an EMBL/GenBank/DDBJ whole genome shotgun (WGS) entry which is preliminary data.</text>
</comment>
<dbReference type="Proteomes" id="UP001230649">
    <property type="component" value="Unassembled WGS sequence"/>
</dbReference>
<accession>A0ACC2UY60</accession>
<keyword evidence="2" id="KW-1185">Reference proteome</keyword>
<organism evidence="1 2">
    <name type="scientific">Naganishia adeliensis</name>
    <dbReference type="NCBI Taxonomy" id="92952"/>
    <lineage>
        <taxon>Eukaryota</taxon>
        <taxon>Fungi</taxon>
        <taxon>Dikarya</taxon>
        <taxon>Basidiomycota</taxon>
        <taxon>Agaricomycotina</taxon>
        <taxon>Tremellomycetes</taxon>
        <taxon>Filobasidiales</taxon>
        <taxon>Filobasidiaceae</taxon>
        <taxon>Naganishia</taxon>
    </lineage>
</organism>
<evidence type="ECO:0000313" key="2">
    <source>
        <dbReference type="Proteomes" id="UP001230649"/>
    </source>
</evidence>
<reference evidence="1" key="1">
    <citation type="submission" date="2023-04" db="EMBL/GenBank/DDBJ databases">
        <title>Draft Genome sequencing of Naganishia species isolated from polar environments using Oxford Nanopore Technology.</title>
        <authorList>
            <person name="Leo P."/>
            <person name="Venkateswaran K."/>
        </authorList>
    </citation>
    <scope>NUCLEOTIDE SEQUENCE</scope>
    <source>
        <strain evidence="1">MNA-CCFEE 5262</strain>
    </source>
</reference>
<evidence type="ECO:0000313" key="1">
    <source>
        <dbReference type="EMBL" id="KAJ9091671.1"/>
    </source>
</evidence>